<evidence type="ECO:0008006" key="3">
    <source>
        <dbReference type="Google" id="ProtNLM"/>
    </source>
</evidence>
<dbReference type="InterPro" id="IPR011664">
    <property type="entry name" value="Abi_system_AbiD/AbiF-like"/>
</dbReference>
<proteinExistence type="predicted"/>
<dbReference type="Proteomes" id="UP000595897">
    <property type="component" value="Chromosome"/>
</dbReference>
<dbReference type="EMBL" id="AP024169">
    <property type="protein sequence ID" value="BCN28771.1"/>
    <property type="molecule type" value="Genomic_DNA"/>
</dbReference>
<dbReference type="AlphaFoldDB" id="A0A7R7EHI0"/>
<name>A0A7R7EHI0_9FIRM</name>
<keyword evidence="2" id="KW-1185">Reference proteome</keyword>
<evidence type="ECO:0000313" key="1">
    <source>
        <dbReference type="EMBL" id="BCN28771.1"/>
    </source>
</evidence>
<organism evidence="1 2">
    <name type="scientific">Anaeromicropila herbilytica</name>
    <dbReference type="NCBI Taxonomy" id="2785025"/>
    <lineage>
        <taxon>Bacteria</taxon>
        <taxon>Bacillati</taxon>
        <taxon>Bacillota</taxon>
        <taxon>Clostridia</taxon>
        <taxon>Lachnospirales</taxon>
        <taxon>Lachnospiraceae</taxon>
        <taxon>Anaeromicropila</taxon>
    </lineage>
</organism>
<reference evidence="1 2" key="1">
    <citation type="submission" date="2020-11" db="EMBL/GenBank/DDBJ databases">
        <title>Draft genome sequencing of a Lachnospiraceae strain isolated from anoxic soil subjected to BSD treatment.</title>
        <authorList>
            <person name="Uek A."/>
            <person name="Tonouchi A."/>
        </authorList>
    </citation>
    <scope>NUCLEOTIDE SEQUENCE [LARGE SCALE GENOMIC DNA]</scope>
    <source>
        <strain evidence="1 2">TB5</strain>
    </source>
</reference>
<evidence type="ECO:0000313" key="2">
    <source>
        <dbReference type="Proteomes" id="UP000595897"/>
    </source>
</evidence>
<gene>
    <name evidence="1" type="ORF">bsdtb5_00660</name>
</gene>
<protein>
    <recommendedName>
        <fullName evidence="3">Abi-like protein</fullName>
    </recommendedName>
</protein>
<accession>A0A7R7EHI0</accession>
<sequence length="135" mass="15784">MYALIEVFSFGTLSKFFKNMKNADKKAVAATFGVGYTYFESWIESIAYVRNMCAHYGRLYNAKLSKTPILYKEYTQAGIGNNRIFGLLLCTRILLRYDSHWNLYVDKIALLFDKYENIDIKTMGFPENWNELLKV</sequence>
<dbReference type="Pfam" id="PF07751">
    <property type="entry name" value="Abi_2"/>
    <property type="match status" value="1"/>
</dbReference>
<dbReference type="KEGG" id="ahb:bsdtb5_00660"/>